<organism evidence="1">
    <name type="scientific">uncultured Alphaproteobacteria bacterium</name>
    <dbReference type="NCBI Taxonomy" id="91750"/>
    <lineage>
        <taxon>Bacteria</taxon>
        <taxon>Pseudomonadati</taxon>
        <taxon>Pseudomonadota</taxon>
        <taxon>Alphaproteobacteria</taxon>
        <taxon>environmental samples</taxon>
    </lineage>
</organism>
<protein>
    <submittedName>
        <fullName evidence="1">Uncharacterized protein</fullName>
    </submittedName>
</protein>
<name>A0A6M4NNB0_9PROT</name>
<dbReference type="EMBL" id="MN990729">
    <property type="protein sequence ID" value="QJR98200.1"/>
    <property type="molecule type" value="Genomic_DNA"/>
</dbReference>
<accession>A0A6M4NNB0</accession>
<evidence type="ECO:0000313" key="1">
    <source>
        <dbReference type="EMBL" id="QJR98200.1"/>
    </source>
</evidence>
<proteinExistence type="predicted"/>
<reference evidence="1" key="1">
    <citation type="submission" date="2020-01" db="EMBL/GenBank/DDBJ databases">
        <title>Gastrointestinal microbiota of LL stock colony Peromyscus leucopus.</title>
        <authorList>
            <person name="Milovic A."/>
            <person name="Bassam K."/>
            <person name="Keay E."/>
            <person name="Barbour A.G."/>
        </authorList>
    </citation>
    <scope>NUCLEOTIDE SEQUENCE</scope>
    <source>
        <strain evidence="1">LL90</strain>
    </source>
</reference>
<sequence>MTILEKMMENCRNAGFEATENIEKIARAKNMMFGEGEWHRCPCDGNNSNRFCISELCRSDIERDGICHCRCYKKAK</sequence>
<dbReference type="AlphaFoldDB" id="A0A6M4NNB0"/>
<gene>
    <name evidence="1" type="ORF">PlAlph_2040</name>
</gene>